<dbReference type="EMBL" id="CP018047">
    <property type="protein sequence ID" value="AQU69800.1"/>
    <property type="molecule type" value="Genomic_DNA"/>
</dbReference>
<dbReference type="GO" id="GO:0004739">
    <property type="term" value="F:pyruvate dehydrogenase (acetyl-transferring) activity"/>
    <property type="evidence" value="ECO:0007669"/>
    <property type="project" value="InterPro"/>
</dbReference>
<dbReference type="InterPro" id="IPR000089">
    <property type="entry name" value="Biotin_lipoyl"/>
</dbReference>
<feature type="region of interest" description="Disordered" evidence="9">
    <location>
        <begin position="466"/>
        <end position="509"/>
    </location>
</feature>
<keyword evidence="12" id="KW-1185">Reference proteome</keyword>
<dbReference type="KEGG" id="snw:BBN63_30055"/>
<keyword evidence="7" id="KW-0670">Pyruvate</keyword>
<comment type="similarity">
    <text evidence="3 8">Belongs to the 2-oxoacid dehydrogenase family.</text>
</comment>
<dbReference type="Proteomes" id="UP000189677">
    <property type="component" value="Chromosome"/>
</dbReference>
<dbReference type="CDD" id="cd06849">
    <property type="entry name" value="lipoyl_domain"/>
    <property type="match status" value="1"/>
</dbReference>
<evidence type="ECO:0000256" key="2">
    <source>
        <dbReference type="ARBA" id="ARBA00001964"/>
    </source>
</evidence>
<dbReference type="SMART" id="SM00861">
    <property type="entry name" value="Transket_pyr"/>
    <property type="match status" value="1"/>
</dbReference>
<sequence length="734" mass="76196">MTGRPAPRVVEALNGALHRLFDERPSLHLLGEDVLDPYGGAFKVTRGLSTRHPDRVLGTPISEAGITGVAGGLALAGDQAVVEMMFGDFAALAFDQVLNLISKSVTMYGERVPMPVVVRCPVGGNRGYGPTHSQSVQKHFLGIPNLALYETSPFHDPYAQLAEGLDHGPAMLFEDKVLYTRRVFRDGVVDENHGYTLLGGPTGWAHITPVDAAPADVVLLCPGGTAHRALDAARLLRDRGLTTHVLVPARLYPPDLEPVLPLLAGARLVAVAEESTAGGTWGAEIAARVHGRIWAELRAPVTLLSSADSVVPTAPHLEAEVLLGAERIADEIEKAAARSLPPRAPAAPVPAGGSLAATEPLVTPVPATPAPDVADSAGVDSAGVEPVAGVPIAVPKLNNNDTAYLVLQWLAEDGARIAEGDPLVEVETSKAVEEIVAPASGHLRVRAAEGTEVGVGELLAELFAEPPTAPTDAPSATPAGNAVAAAPVPSPAAASVPPPAAAPGPAPRTHVLDRAQLGTAAVVTRAHQEVPAAFAAVEVEVDAVLARLRTLSDETGAEVGLPEAVVKAVAATHPTFPHLFGALLDERTVRLADTVDIGVTVDAGNGLYTPVLRDCAARSLADLSDDLMEFRMKAFRGEFTAGDLSGGSLTVSLNVEPGVLVVQPIVMWPQLCMVSVGGPLTRLVLAEGVPAPVTVVTLGLAYDHRVVNGREAVGFLRAVADALHDPEQLVKLID</sequence>
<evidence type="ECO:0000313" key="11">
    <source>
        <dbReference type="EMBL" id="AQU69800.1"/>
    </source>
</evidence>
<keyword evidence="8" id="KW-0012">Acyltransferase</keyword>
<keyword evidence="5" id="KW-0560">Oxidoreductase</keyword>
<dbReference type="SUPFAM" id="SSF52777">
    <property type="entry name" value="CoA-dependent acyltransferases"/>
    <property type="match status" value="1"/>
</dbReference>
<dbReference type="EC" id="2.3.1.-" evidence="8"/>
<dbReference type="InterPro" id="IPR023213">
    <property type="entry name" value="CAT-like_dom_sf"/>
</dbReference>
<dbReference type="GO" id="GO:0006086">
    <property type="term" value="P:pyruvate decarboxylation to acetyl-CoA"/>
    <property type="evidence" value="ECO:0007669"/>
    <property type="project" value="InterPro"/>
</dbReference>
<keyword evidence="4 8" id="KW-0450">Lipoyl</keyword>
<dbReference type="Gene3D" id="3.40.50.970">
    <property type="match status" value="1"/>
</dbReference>
<comment type="cofactor">
    <cofactor evidence="2">
        <name>thiamine diphosphate</name>
        <dbReference type="ChEBI" id="CHEBI:58937"/>
    </cofactor>
</comment>
<dbReference type="Pfam" id="PF02779">
    <property type="entry name" value="Transket_pyr"/>
    <property type="match status" value="1"/>
</dbReference>
<dbReference type="InterPro" id="IPR005475">
    <property type="entry name" value="Transketolase-like_Pyr-bd"/>
</dbReference>
<evidence type="ECO:0000256" key="8">
    <source>
        <dbReference type="RuleBase" id="RU003423"/>
    </source>
</evidence>
<keyword evidence="8" id="KW-0808">Transferase</keyword>
<dbReference type="PANTHER" id="PTHR11624:SF96">
    <property type="entry name" value="PYRUVATE DEHYDROGENASE E1 COMPONENT SUBUNIT BETA, MITOCHONDRIAL"/>
    <property type="match status" value="1"/>
</dbReference>
<dbReference type="Gene3D" id="2.40.50.100">
    <property type="match status" value="1"/>
</dbReference>
<dbReference type="Gene3D" id="3.40.50.920">
    <property type="match status" value="1"/>
</dbReference>
<dbReference type="GO" id="GO:0016746">
    <property type="term" value="F:acyltransferase activity"/>
    <property type="evidence" value="ECO:0007669"/>
    <property type="project" value="UniProtKB-KW"/>
</dbReference>
<keyword evidence="6" id="KW-0786">Thiamine pyrophosphate</keyword>
<evidence type="ECO:0000256" key="6">
    <source>
        <dbReference type="ARBA" id="ARBA00023052"/>
    </source>
</evidence>
<dbReference type="RefSeq" id="WP_078078449.1">
    <property type="nucleotide sequence ID" value="NZ_CP018047.1"/>
</dbReference>
<dbReference type="InterPro" id="IPR001078">
    <property type="entry name" value="2-oxoacid_DH_actylTfrase"/>
</dbReference>
<dbReference type="OrthoDB" id="3512513at2"/>
<dbReference type="InterPro" id="IPR011053">
    <property type="entry name" value="Single_hybrid_motif"/>
</dbReference>
<evidence type="ECO:0000256" key="1">
    <source>
        <dbReference type="ARBA" id="ARBA00001938"/>
    </source>
</evidence>
<dbReference type="Pfam" id="PF00364">
    <property type="entry name" value="Biotin_lipoyl"/>
    <property type="match status" value="1"/>
</dbReference>
<dbReference type="SUPFAM" id="SSF52922">
    <property type="entry name" value="TK C-terminal domain-like"/>
    <property type="match status" value="1"/>
</dbReference>
<dbReference type="PROSITE" id="PS00189">
    <property type="entry name" value="LIPOYL"/>
    <property type="match status" value="1"/>
</dbReference>
<name>A0A1U9R038_STRNV</name>
<accession>A0A1U9R038</accession>
<dbReference type="InterPro" id="IPR029061">
    <property type="entry name" value="THDP-binding"/>
</dbReference>
<protein>
    <recommendedName>
        <fullName evidence="8">Dihydrolipoamide acetyltransferase component of pyruvate dehydrogenase complex</fullName>
        <ecNumber evidence="8">2.3.1.-</ecNumber>
    </recommendedName>
</protein>
<dbReference type="Gene3D" id="3.30.559.10">
    <property type="entry name" value="Chloramphenicol acetyltransferase-like domain"/>
    <property type="match status" value="1"/>
</dbReference>
<evidence type="ECO:0000259" key="10">
    <source>
        <dbReference type="SMART" id="SM00861"/>
    </source>
</evidence>
<reference evidence="11 12" key="1">
    <citation type="submission" date="2016-11" db="EMBL/GenBank/DDBJ databases">
        <title>Complete genome sequence of Streptomyces niveus SCSIO 3406.</title>
        <authorList>
            <person name="Zhu Q."/>
            <person name="Cheng W."/>
            <person name="Song Y."/>
            <person name="Li Q."/>
            <person name="Ju J."/>
        </authorList>
    </citation>
    <scope>NUCLEOTIDE SEQUENCE [LARGE SCALE GENOMIC DNA]</scope>
    <source>
        <strain evidence="11 12">SCSIO 3406</strain>
    </source>
</reference>
<dbReference type="SUPFAM" id="SSF51230">
    <property type="entry name" value="Single hybrid motif"/>
    <property type="match status" value="1"/>
</dbReference>
<dbReference type="SUPFAM" id="SSF52518">
    <property type="entry name" value="Thiamin diphosphate-binding fold (THDP-binding)"/>
    <property type="match status" value="1"/>
</dbReference>
<gene>
    <name evidence="11" type="ORF">BBN63_30055</name>
</gene>
<evidence type="ECO:0000256" key="3">
    <source>
        <dbReference type="ARBA" id="ARBA00007317"/>
    </source>
</evidence>
<evidence type="ECO:0000313" key="12">
    <source>
        <dbReference type="Proteomes" id="UP000189677"/>
    </source>
</evidence>
<evidence type="ECO:0000256" key="9">
    <source>
        <dbReference type="SAM" id="MobiDB-lite"/>
    </source>
</evidence>
<dbReference type="InterPro" id="IPR003016">
    <property type="entry name" value="2-oxoA_DH_lipoyl-BS"/>
</dbReference>
<dbReference type="InterPro" id="IPR009014">
    <property type="entry name" value="Transketo_C/PFOR_II"/>
</dbReference>
<dbReference type="InterPro" id="IPR027110">
    <property type="entry name" value="PDHB_mito-type"/>
</dbReference>
<evidence type="ECO:0000256" key="7">
    <source>
        <dbReference type="ARBA" id="ARBA00023317"/>
    </source>
</evidence>
<feature type="compositionally biased region" description="Low complexity" evidence="9">
    <location>
        <begin position="466"/>
        <end position="495"/>
    </location>
</feature>
<proteinExistence type="inferred from homology"/>
<dbReference type="Pfam" id="PF00198">
    <property type="entry name" value="2-oxoacid_dh"/>
    <property type="match status" value="1"/>
</dbReference>
<comment type="cofactor">
    <cofactor evidence="1 8">
        <name>(R)-lipoate</name>
        <dbReference type="ChEBI" id="CHEBI:83088"/>
    </cofactor>
</comment>
<dbReference type="PANTHER" id="PTHR11624">
    <property type="entry name" value="DEHYDROGENASE RELATED"/>
    <property type="match status" value="1"/>
</dbReference>
<dbReference type="InterPro" id="IPR033248">
    <property type="entry name" value="Transketolase_C"/>
</dbReference>
<organism evidence="11 12">
    <name type="scientific">Streptomyces niveus</name>
    <name type="common">Streptomyces spheroides</name>
    <dbReference type="NCBI Taxonomy" id="193462"/>
    <lineage>
        <taxon>Bacteria</taxon>
        <taxon>Bacillati</taxon>
        <taxon>Actinomycetota</taxon>
        <taxon>Actinomycetes</taxon>
        <taxon>Kitasatosporales</taxon>
        <taxon>Streptomycetaceae</taxon>
        <taxon>Streptomyces</taxon>
    </lineage>
</organism>
<evidence type="ECO:0000256" key="4">
    <source>
        <dbReference type="ARBA" id="ARBA00022823"/>
    </source>
</evidence>
<dbReference type="AlphaFoldDB" id="A0A1U9R038"/>
<evidence type="ECO:0000256" key="5">
    <source>
        <dbReference type="ARBA" id="ARBA00023002"/>
    </source>
</evidence>
<dbReference type="GO" id="GO:0000287">
    <property type="term" value="F:magnesium ion binding"/>
    <property type="evidence" value="ECO:0007669"/>
    <property type="project" value="UniProtKB-ARBA"/>
</dbReference>
<feature type="domain" description="Transketolase-like pyrimidine-binding" evidence="10">
    <location>
        <begin position="7"/>
        <end position="181"/>
    </location>
</feature>
<dbReference type="Pfam" id="PF02780">
    <property type="entry name" value="Transketolase_C"/>
    <property type="match status" value="1"/>
</dbReference>
<feature type="compositionally biased region" description="Pro residues" evidence="9">
    <location>
        <begin position="496"/>
        <end position="506"/>
    </location>
</feature>